<accession>A0A0F9LDI4</accession>
<evidence type="ECO:0000313" key="1">
    <source>
        <dbReference type="EMBL" id="KKM91538.1"/>
    </source>
</evidence>
<organism evidence="1">
    <name type="scientific">marine sediment metagenome</name>
    <dbReference type="NCBI Taxonomy" id="412755"/>
    <lineage>
        <taxon>unclassified sequences</taxon>
        <taxon>metagenomes</taxon>
        <taxon>ecological metagenomes</taxon>
    </lineage>
</organism>
<name>A0A0F9LDI4_9ZZZZ</name>
<reference evidence="1" key="1">
    <citation type="journal article" date="2015" name="Nature">
        <title>Complex archaea that bridge the gap between prokaryotes and eukaryotes.</title>
        <authorList>
            <person name="Spang A."/>
            <person name="Saw J.H."/>
            <person name="Jorgensen S.L."/>
            <person name="Zaremba-Niedzwiedzka K."/>
            <person name="Martijn J."/>
            <person name="Lind A.E."/>
            <person name="van Eijk R."/>
            <person name="Schleper C."/>
            <person name="Guy L."/>
            <person name="Ettema T.J."/>
        </authorList>
    </citation>
    <scope>NUCLEOTIDE SEQUENCE</scope>
</reference>
<dbReference type="AlphaFoldDB" id="A0A0F9LDI4"/>
<proteinExistence type="predicted"/>
<sequence>MKFGTQLKKLHKRIKFERKFKTNFTNIIQNKEVVEESKNIRFKKDEKKSQEQLLGFLKKLLELIEDGATGFDLAYEVEKNKEVKKLIYDGILFHSTFIEIGNKKFTDVPDKKKVDYKAFRTIEDTEKFIFLVWLKEKIVSLEKEIKPKEDYNKYIEARKIQEIKNEKIKLREALTHCKNCGERIRSKTQDFCEKCGVNLLENI</sequence>
<evidence type="ECO:0008006" key="2">
    <source>
        <dbReference type="Google" id="ProtNLM"/>
    </source>
</evidence>
<dbReference type="EMBL" id="LAZR01006519">
    <property type="protein sequence ID" value="KKM91538.1"/>
    <property type="molecule type" value="Genomic_DNA"/>
</dbReference>
<comment type="caution">
    <text evidence="1">The sequence shown here is derived from an EMBL/GenBank/DDBJ whole genome shotgun (WGS) entry which is preliminary data.</text>
</comment>
<protein>
    <recommendedName>
        <fullName evidence="2">Zinc-ribbon domain-containing protein</fullName>
    </recommendedName>
</protein>
<gene>
    <name evidence="1" type="ORF">LCGC14_1227580</name>
</gene>